<dbReference type="Proteomes" id="UP001291623">
    <property type="component" value="Unassembled WGS sequence"/>
</dbReference>
<comment type="caution">
    <text evidence="1">The sequence shown here is derived from an EMBL/GenBank/DDBJ whole genome shotgun (WGS) entry which is preliminary data.</text>
</comment>
<dbReference type="AlphaFoldDB" id="A0AAE1R7Q7"/>
<proteinExistence type="predicted"/>
<dbReference type="EMBL" id="JAVYJV010000018">
    <property type="protein sequence ID" value="KAK4347075.1"/>
    <property type="molecule type" value="Genomic_DNA"/>
</dbReference>
<evidence type="ECO:0000313" key="2">
    <source>
        <dbReference type="Proteomes" id="UP001291623"/>
    </source>
</evidence>
<gene>
    <name evidence="1" type="ORF">RND71_033414</name>
</gene>
<name>A0AAE1R7Q7_9SOLA</name>
<evidence type="ECO:0000313" key="1">
    <source>
        <dbReference type="EMBL" id="KAK4347075.1"/>
    </source>
</evidence>
<keyword evidence="2" id="KW-1185">Reference proteome</keyword>
<reference evidence="1" key="1">
    <citation type="submission" date="2023-12" db="EMBL/GenBank/DDBJ databases">
        <title>Genome assembly of Anisodus tanguticus.</title>
        <authorList>
            <person name="Wang Y.-J."/>
        </authorList>
    </citation>
    <scope>NUCLEOTIDE SEQUENCE</scope>
    <source>
        <strain evidence="1">KB-2021</strain>
        <tissue evidence="1">Leaf</tissue>
    </source>
</reference>
<organism evidence="1 2">
    <name type="scientific">Anisodus tanguticus</name>
    <dbReference type="NCBI Taxonomy" id="243964"/>
    <lineage>
        <taxon>Eukaryota</taxon>
        <taxon>Viridiplantae</taxon>
        <taxon>Streptophyta</taxon>
        <taxon>Embryophyta</taxon>
        <taxon>Tracheophyta</taxon>
        <taxon>Spermatophyta</taxon>
        <taxon>Magnoliopsida</taxon>
        <taxon>eudicotyledons</taxon>
        <taxon>Gunneridae</taxon>
        <taxon>Pentapetalae</taxon>
        <taxon>asterids</taxon>
        <taxon>lamiids</taxon>
        <taxon>Solanales</taxon>
        <taxon>Solanaceae</taxon>
        <taxon>Solanoideae</taxon>
        <taxon>Hyoscyameae</taxon>
        <taxon>Anisodus</taxon>
    </lineage>
</organism>
<accession>A0AAE1R7Q7</accession>
<sequence>MSTTSHVASWHLQLTLHSNNYLVGLDNKKSLAMPLLGTMLLESCVHEAGGKHLDLYGMSGPIVPQGFFQIFFNKKSMLDLSRSCSSRSYQFEKITGTVIYIMRDRLVRKKSRKAPECEGVATPQTVYAAAGGP</sequence>
<protein>
    <submittedName>
        <fullName evidence="1">Uncharacterized protein</fullName>
    </submittedName>
</protein>